<dbReference type="InterPro" id="IPR029063">
    <property type="entry name" value="SAM-dependent_MTases_sf"/>
</dbReference>
<dbReference type="Gene3D" id="3.40.50.150">
    <property type="entry name" value="Vaccinia Virus protein VP39"/>
    <property type="match status" value="2"/>
</dbReference>
<evidence type="ECO:0008006" key="3">
    <source>
        <dbReference type="Google" id="ProtNLM"/>
    </source>
</evidence>
<organism evidence="1 2">
    <name type="scientific">Diaporthe eres</name>
    <name type="common">Phomopsis oblonga</name>
    <dbReference type="NCBI Taxonomy" id="83184"/>
    <lineage>
        <taxon>Eukaryota</taxon>
        <taxon>Fungi</taxon>
        <taxon>Dikarya</taxon>
        <taxon>Ascomycota</taxon>
        <taxon>Pezizomycotina</taxon>
        <taxon>Sordariomycetes</taxon>
        <taxon>Sordariomycetidae</taxon>
        <taxon>Diaporthales</taxon>
        <taxon>Diaporthaceae</taxon>
        <taxon>Diaporthe</taxon>
        <taxon>Diaporthe eres species complex</taxon>
    </lineage>
</organism>
<proteinExistence type="predicted"/>
<dbReference type="PANTHER" id="PTHR43712">
    <property type="entry name" value="PUTATIVE (AFU_ORTHOLOGUE AFUA_4G14580)-RELATED"/>
    <property type="match status" value="1"/>
</dbReference>
<dbReference type="SUPFAM" id="SSF53335">
    <property type="entry name" value="S-adenosyl-L-methionine-dependent methyltransferases"/>
    <property type="match status" value="1"/>
</dbReference>
<dbReference type="PANTHER" id="PTHR43712:SF2">
    <property type="entry name" value="O-METHYLTRANSFERASE CICE"/>
    <property type="match status" value="1"/>
</dbReference>
<keyword evidence="2" id="KW-1185">Reference proteome</keyword>
<gene>
    <name evidence="1" type="ORF">SLS63_013256</name>
</gene>
<sequence length="206" mass="23054">MPTAWTSSIPTDKHPYQYMAETPSAMKLGLSHLRIQREGRPLFFDALDFKERFGQDTKSSTVLFVDVGGSTGSQSLTLRKRYPDLPGRVLIQCRPEMVEHAKEQLVNSDKIEVEVHDIFTPQPVKVNAKAGLTDQSVILIDEVVLPERHATAQGSEDDLELMACVSGIQRTKAQWETLLDDAGLKMLEVVNYNEDYEDSVIIAGLH</sequence>
<reference evidence="1 2" key="1">
    <citation type="submission" date="2024-02" db="EMBL/GenBank/DDBJ databases">
        <title>De novo assembly and annotation of 12 fungi associated with fruit tree decline syndrome in Ontario, Canada.</title>
        <authorList>
            <person name="Sulman M."/>
            <person name="Ellouze W."/>
            <person name="Ilyukhin E."/>
        </authorList>
    </citation>
    <scope>NUCLEOTIDE SEQUENCE [LARGE SCALE GENOMIC DNA]</scope>
    <source>
        <strain evidence="1 2">M169</strain>
    </source>
</reference>
<name>A0ABR1NP27_DIAER</name>
<dbReference type="EMBL" id="JAKNSF020000171">
    <property type="protein sequence ID" value="KAK7709288.1"/>
    <property type="molecule type" value="Genomic_DNA"/>
</dbReference>
<dbReference type="Proteomes" id="UP001430848">
    <property type="component" value="Unassembled WGS sequence"/>
</dbReference>
<accession>A0ABR1NP27</accession>
<evidence type="ECO:0000313" key="2">
    <source>
        <dbReference type="Proteomes" id="UP001430848"/>
    </source>
</evidence>
<comment type="caution">
    <text evidence="1">The sequence shown here is derived from an EMBL/GenBank/DDBJ whole genome shotgun (WGS) entry which is preliminary data.</text>
</comment>
<evidence type="ECO:0000313" key="1">
    <source>
        <dbReference type="EMBL" id="KAK7709288.1"/>
    </source>
</evidence>
<protein>
    <recommendedName>
        <fullName evidence="3">O-methyltransferase</fullName>
    </recommendedName>
</protein>